<evidence type="ECO:0000313" key="4">
    <source>
        <dbReference type="Proteomes" id="UP000011083"/>
    </source>
</evidence>
<dbReference type="GO" id="GO:0016787">
    <property type="term" value="F:hydrolase activity"/>
    <property type="evidence" value="ECO:0007669"/>
    <property type="project" value="UniProtKB-KW"/>
</dbReference>
<dbReference type="Pfam" id="PF00561">
    <property type="entry name" value="Abhydrolase_1"/>
    <property type="match status" value="1"/>
</dbReference>
<dbReference type="RefSeq" id="XP_004367679.1">
    <property type="nucleotide sequence ID" value="XM_004367622.1"/>
</dbReference>
<dbReference type="InterPro" id="IPR000073">
    <property type="entry name" value="AB_hydrolase_1"/>
</dbReference>
<organism evidence="3 4">
    <name type="scientific">Acanthamoeba castellanii (strain ATCC 30010 / Neff)</name>
    <dbReference type="NCBI Taxonomy" id="1257118"/>
    <lineage>
        <taxon>Eukaryota</taxon>
        <taxon>Amoebozoa</taxon>
        <taxon>Discosea</taxon>
        <taxon>Longamoebia</taxon>
        <taxon>Centramoebida</taxon>
        <taxon>Acanthamoebidae</taxon>
        <taxon>Acanthamoeba</taxon>
    </lineage>
</organism>
<reference evidence="3 4" key="1">
    <citation type="journal article" date="2013" name="Genome Biol.">
        <title>Genome of Acanthamoeba castellanii highlights extensive lateral gene transfer and early evolution of tyrosine kinase signaling.</title>
        <authorList>
            <person name="Clarke M."/>
            <person name="Lohan A.J."/>
            <person name="Liu B."/>
            <person name="Lagkouvardos I."/>
            <person name="Roy S."/>
            <person name="Zafar N."/>
            <person name="Bertelli C."/>
            <person name="Schilde C."/>
            <person name="Kianianmomeni A."/>
            <person name="Burglin T.R."/>
            <person name="Frech C."/>
            <person name="Turcotte B."/>
            <person name="Kopec K.O."/>
            <person name="Synnott J.M."/>
            <person name="Choo C."/>
            <person name="Paponov I."/>
            <person name="Finkler A."/>
            <person name="Soon Heng Tan C."/>
            <person name="Hutchins A.P."/>
            <person name="Weinmeier T."/>
            <person name="Rattei T."/>
            <person name="Chu J.S."/>
            <person name="Gimenez G."/>
            <person name="Irimia M."/>
            <person name="Rigden D.J."/>
            <person name="Fitzpatrick D.A."/>
            <person name="Lorenzo-Morales J."/>
            <person name="Bateman A."/>
            <person name="Chiu C.H."/>
            <person name="Tang P."/>
            <person name="Hegemann P."/>
            <person name="Fromm H."/>
            <person name="Raoult D."/>
            <person name="Greub G."/>
            <person name="Miranda-Saavedra D."/>
            <person name="Chen N."/>
            <person name="Nash P."/>
            <person name="Ginger M.L."/>
            <person name="Horn M."/>
            <person name="Schaap P."/>
            <person name="Caler L."/>
            <person name="Loftus B."/>
        </authorList>
    </citation>
    <scope>NUCLEOTIDE SEQUENCE [LARGE SCALE GENOMIC DNA]</scope>
    <source>
        <strain evidence="3 4">Neff</strain>
    </source>
</reference>
<dbReference type="AlphaFoldDB" id="L8HCE2"/>
<dbReference type="KEGG" id="acan:ACA1_255220"/>
<dbReference type="InterPro" id="IPR029058">
    <property type="entry name" value="AB_hydrolase_fold"/>
</dbReference>
<dbReference type="Proteomes" id="UP000011083">
    <property type="component" value="Unassembled WGS sequence"/>
</dbReference>
<proteinExistence type="inferred from homology"/>
<feature type="domain" description="AB hydrolase-1" evidence="2">
    <location>
        <begin position="90"/>
        <end position="161"/>
    </location>
</feature>
<dbReference type="VEuPathDB" id="AmoebaDB:ACA1_255220"/>
<evidence type="ECO:0000259" key="2">
    <source>
        <dbReference type="Pfam" id="PF00561"/>
    </source>
</evidence>
<dbReference type="EMBL" id="KB007885">
    <property type="protein sequence ID" value="ELR22423.1"/>
    <property type="molecule type" value="Genomic_DNA"/>
</dbReference>
<dbReference type="OrthoDB" id="408373at2759"/>
<protein>
    <submittedName>
        <fullName evidence="3">Hydrolase, alpha/beta fold domain containing protein</fullName>
    </submittedName>
</protein>
<sequence length="205" mass="22804">MEGREDEVVVAIAVDEKVRLSKGEVHYRLERPTHMNPTSPTTRACLSSFACTALTTLLACGTSSPTTSSIYGVKDNHASRDYRPPPLRTDGFTLVGHSMGGAVSLLVAHRYPDLVEKLVLIGPAGMKFSVPLEMQLMRLPALGPRLFQWFAKQDDMMKEDFMDLEASKNAIAHVMEHTQGMYGSYAFACAFINSFTWVSTRGRRW</sequence>
<dbReference type="Gene3D" id="3.40.50.1820">
    <property type="entry name" value="alpha/beta hydrolase"/>
    <property type="match status" value="1"/>
</dbReference>
<evidence type="ECO:0000256" key="1">
    <source>
        <dbReference type="ARBA" id="ARBA00038097"/>
    </source>
</evidence>
<evidence type="ECO:0000313" key="3">
    <source>
        <dbReference type="EMBL" id="ELR22423.1"/>
    </source>
</evidence>
<dbReference type="GeneID" id="14923359"/>
<dbReference type="PRINTS" id="PR00111">
    <property type="entry name" value="ABHYDROLASE"/>
</dbReference>
<comment type="similarity">
    <text evidence="1">Belongs to the peptidase S33 family. ABHD4/ABHD5 subfamily.</text>
</comment>
<dbReference type="PANTHER" id="PTHR42886:SF29">
    <property type="entry name" value="PUMMELIG, ISOFORM A"/>
    <property type="match status" value="1"/>
</dbReference>
<accession>L8HCE2</accession>
<gene>
    <name evidence="3" type="ORF">ACA1_255220</name>
</gene>
<dbReference type="PANTHER" id="PTHR42886">
    <property type="entry name" value="RE40534P-RELATED"/>
    <property type="match status" value="1"/>
</dbReference>
<keyword evidence="4" id="KW-1185">Reference proteome</keyword>
<keyword evidence="3" id="KW-0378">Hydrolase</keyword>
<dbReference type="SUPFAM" id="SSF53474">
    <property type="entry name" value="alpha/beta-Hydrolases"/>
    <property type="match status" value="1"/>
</dbReference>
<name>L8HCE2_ACACF</name>